<name>A0AA37THI8_9HYPH</name>
<reference evidence="2" key="1">
    <citation type="journal article" date="2019" name="Int. J. Syst. Evol. Microbiol.">
        <title>The Global Catalogue of Microorganisms (GCM) 10K type strain sequencing project: providing services to taxonomists for standard genome sequencing and annotation.</title>
        <authorList>
            <consortium name="The Broad Institute Genomics Platform"/>
            <consortium name="The Broad Institute Genome Sequencing Center for Infectious Disease"/>
            <person name="Wu L."/>
            <person name="Ma J."/>
        </authorList>
    </citation>
    <scope>NUCLEOTIDE SEQUENCE [LARGE SCALE GENOMIC DNA]</scope>
    <source>
        <strain evidence="2">NBRC 103632</strain>
    </source>
</reference>
<evidence type="ECO:0000313" key="1">
    <source>
        <dbReference type="EMBL" id="GLS73971.1"/>
    </source>
</evidence>
<organism evidence="1 2">
    <name type="scientific">Methylobacterium tardum</name>
    <dbReference type="NCBI Taxonomy" id="374432"/>
    <lineage>
        <taxon>Bacteria</taxon>
        <taxon>Pseudomonadati</taxon>
        <taxon>Pseudomonadota</taxon>
        <taxon>Alphaproteobacteria</taxon>
        <taxon>Hyphomicrobiales</taxon>
        <taxon>Methylobacteriaceae</taxon>
        <taxon>Methylobacterium</taxon>
    </lineage>
</organism>
<keyword evidence="2" id="KW-1185">Reference proteome</keyword>
<dbReference type="EMBL" id="BSPL01000033">
    <property type="protein sequence ID" value="GLS73971.1"/>
    <property type="molecule type" value="Genomic_DNA"/>
</dbReference>
<dbReference type="Proteomes" id="UP001157440">
    <property type="component" value="Unassembled WGS sequence"/>
</dbReference>
<evidence type="ECO:0000313" key="2">
    <source>
        <dbReference type="Proteomes" id="UP001157440"/>
    </source>
</evidence>
<accession>A0AA37THI8</accession>
<sequence length="115" mass="13070">MPAKLIAFDTHDNKSSGREAFEKSLEKVGWVNFIVRNDKYIKLPDTTLVANRTVKQTLRDIKAAQKKAKDKDDSFELKKCIVTNYSGRFAIDSDKKDADKSQIVLYRIAMSGMLP</sequence>
<proteinExistence type="predicted"/>
<gene>
    <name evidence="1" type="ORF">GCM10007890_59860</name>
</gene>
<protein>
    <submittedName>
        <fullName evidence="1">Uncharacterized protein</fullName>
    </submittedName>
</protein>
<comment type="caution">
    <text evidence="1">The sequence shown here is derived from an EMBL/GenBank/DDBJ whole genome shotgun (WGS) entry which is preliminary data.</text>
</comment>
<dbReference type="AlphaFoldDB" id="A0AA37THI8"/>